<name>A0ACC2EBF4_DIPCM</name>
<reference evidence="2" key="1">
    <citation type="journal article" date="2024" name="Proc. Natl. Acad. Sci. U.S.A.">
        <title>Extraordinary preservation of gene collinearity over three hundred million years revealed in homosporous lycophytes.</title>
        <authorList>
            <person name="Li C."/>
            <person name="Wickell D."/>
            <person name="Kuo L.Y."/>
            <person name="Chen X."/>
            <person name="Nie B."/>
            <person name="Liao X."/>
            <person name="Peng D."/>
            <person name="Ji J."/>
            <person name="Jenkins J."/>
            <person name="Williams M."/>
            <person name="Shu S."/>
            <person name="Plott C."/>
            <person name="Barry K."/>
            <person name="Rajasekar S."/>
            <person name="Grimwood J."/>
            <person name="Han X."/>
            <person name="Sun S."/>
            <person name="Hou Z."/>
            <person name="He W."/>
            <person name="Dai G."/>
            <person name="Sun C."/>
            <person name="Schmutz J."/>
            <person name="Leebens-Mack J.H."/>
            <person name="Li F.W."/>
            <person name="Wang L."/>
        </authorList>
    </citation>
    <scope>NUCLEOTIDE SEQUENCE [LARGE SCALE GENOMIC DNA]</scope>
    <source>
        <strain evidence="2">cv. PW_Plant_1</strain>
    </source>
</reference>
<proteinExistence type="predicted"/>
<gene>
    <name evidence="1" type="ORF">O6H91_03G126300</name>
</gene>
<protein>
    <submittedName>
        <fullName evidence="1">Uncharacterized protein</fullName>
    </submittedName>
</protein>
<accession>A0ACC2EBF4</accession>
<evidence type="ECO:0000313" key="2">
    <source>
        <dbReference type="Proteomes" id="UP001162992"/>
    </source>
</evidence>
<comment type="caution">
    <text evidence="1">The sequence shown here is derived from an EMBL/GenBank/DDBJ whole genome shotgun (WGS) entry which is preliminary data.</text>
</comment>
<keyword evidence="2" id="KW-1185">Reference proteome</keyword>
<evidence type="ECO:0000313" key="1">
    <source>
        <dbReference type="EMBL" id="KAJ7563793.1"/>
    </source>
</evidence>
<dbReference type="Proteomes" id="UP001162992">
    <property type="component" value="Chromosome 3"/>
</dbReference>
<dbReference type="EMBL" id="CM055094">
    <property type="protein sequence ID" value="KAJ7563793.1"/>
    <property type="molecule type" value="Genomic_DNA"/>
</dbReference>
<sequence length="366" mass="41880">MANVNPPTFQFLIIYIDYRRRGAAVCGNMDPDIWCRLPDDLIQQHVLPWLPLQSLIQATAVCKTWKSLILGRSFAHKRAMIDSPLTLVVNLHQGMSPSDFGFPLPKQQGFMVRQKSDVYRGILACSGGLMCLASSTLKGEHRRMQDLLVTLYNPINKSYVELPTLTELPAPIDSHQKYISPRAGMIVDAATKVYKVVLICWQDQYSGAMTYMYDSTLACWQNIMSIYFPLPYIESVAVDRGIVFGISIRPCRRIFLLDLKIRNWRELILPSVSWRGDSWFWGPEIGAEWLFSSGWLESLTHAEGAQNTVNYCVRRPSEIKTKTWALSDIDLNKWIWQESMGNLDGTCCPFKSSPKIFLQPRLDMWL</sequence>
<organism evidence="1 2">
    <name type="scientific">Diphasiastrum complanatum</name>
    <name type="common">Issler's clubmoss</name>
    <name type="synonym">Lycopodium complanatum</name>
    <dbReference type="NCBI Taxonomy" id="34168"/>
    <lineage>
        <taxon>Eukaryota</taxon>
        <taxon>Viridiplantae</taxon>
        <taxon>Streptophyta</taxon>
        <taxon>Embryophyta</taxon>
        <taxon>Tracheophyta</taxon>
        <taxon>Lycopodiopsida</taxon>
        <taxon>Lycopodiales</taxon>
        <taxon>Lycopodiaceae</taxon>
        <taxon>Lycopodioideae</taxon>
        <taxon>Diphasiastrum</taxon>
    </lineage>
</organism>